<proteinExistence type="predicted"/>
<dbReference type="Proteomes" id="UP000095347">
    <property type="component" value="Unassembled WGS sequence"/>
</dbReference>
<comment type="caution">
    <text evidence="1">The sequence shown here is derived from an EMBL/GenBank/DDBJ whole genome shotgun (WGS) entry which is preliminary data.</text>
</comment>
<accession>A0A1E5Q5M0</accession>
<protein>
    <submittedName>
        <fullName evidence="1">Uncharacterized protein</fullName>
    </submittedName>
</protein>
<keyword evidence="2" id="KW-1185">Reference proteome</keyword>
<dbReference type="OrthoDB" id="8451237at2"/>
<evidence type="ECO:0000313" key="1">
    <source>
        <dbReference type="EMBL" id="OEJ65199.1"/>
    </source>
</evidence>
<dbReference type="EMBL" id="MCGG01000054">
    <property type="protein sequence ID" value="OEJ65199.1"/>
    <property type="molecule type" value="Genomic_DNA"/>
</dbReference>
<name>A0A1E5Q5M0_9PROT</name>
<sequence>MPNVLPQQRLLLELIVQSGDIAVPSDNDGTVLFRTLQECEGKGWLKLKPFGQGFNMASVTDQGRTASKHPSA</sequence>
<reference evidence="2" key="1">
    <citation type="submission" date="2016-07" db="EMBL/GenBank/DDBJ databases">
        <authorList>
            <person name="Florea S."/>
            <person name="Webb J.S."/>
            <person name="Jaromczyk J."/>
            <person name="Schardl C.L."/>
        </authorList>
    </citation>
    <scope>NUCLEOTIDE SEQUENCE [LARGE SCALE GENOMIC DNA]</scope>
    <source>
        <strain evidence="2">MV-1</strain>
    </source>
</reference>
<evidence type="ECO:0000313" key="2">
    <source>
        <dbReference type="Proteomes" id="UP000095347"/>
    </source>
</evidence>
<organism evidence="1 2">
    <name type="scientific">Magnetovibrio blakemorei</name>
    <dbReference type="NCBI Taxonomy" id="28181"/>
    <lineage>
        <taxon>Bacteria</taxon>
        <taxon>Pseudomonadati</taxon>
        <taxon>Pseudomonadota</taxon>
        <taxon>Alphaproteobacteria</taxon>
        <taxon>Rhodospirillales</taxon>
        <taxon>Magnetovibrionaceae</taxon>
        <taxon>Magnetovibrio</taxon>
    </lineage>
</organism>
<dbReference type="AlphaFoldDB" id="A0A1E5Q5M0"/>
<dbReference type="STRING" id="28181.BEN30_15110"/>
<dbReference type="RefSeq" id="WP_069958908.1">
    <property type="nucleotide sequence ID" value="NZ_MCGG01000054.1"/>
</dbReference>
<gene>
    <name evidence="1" type="ORF">BEN30_15110</name>
</gene>